<comment type="similarity">
    <text evidence="10">Belongs to the glycosyltransferase 28 family. MurG subfamily.</text>
</comment>
<dbReference type="HAMAP" id="MF_00033">
    <property type="entry name" value="MurG"/>
    <property type="match status" value="1"/>
</dbReference>
<evidence type="ECO:0000256" key="4">
    <source>
        <dbReference type="ARBA" id="ARBA00022679"/>
    </source>
</evidence>
<keyword evidence="3 10" id="KW-0328">Glycosyltransferase</keyword>
<evidence type="ECO:0000256" key="8">
    <source>
        <dbReference type="ARBA" id="ARBA00023306"/>
    </source>
</evidence>
<dbReference type="InterPro" id="IPR006009">
    <property type="entry name" value="GlcNAc_MurG"/>
</dbReference>
<keyword evidence="10" id="KW-0997">Cell inner membrane</keyword>
<comment type="pathway">
    <text evidence="10">Cell wall biogenesis; peptidoglycan biosynthesis.</text>
</comment>
<dbReference type="GO" id="GO:0051301">
    <property type="term" value="P:cell division"/>
    <property type="evidence" value="ECO:0007669"/>
    <property type="project" value="UniProtKB-KW"/>
</dbReference>
<feature type="binding site" evidence="10">
    <location>
        <position position="198"/>
    </location>
    <ligand>
        <name>UDP-N-acetyl-alpha-D-glucosamine</name>
        <dbReference type="ChEBI" id="CHEBI:57705"/>
    </ligand>
</feature>
<dbReference type="GO" id="GO:0008360">
    <property type="term" value="P:regulation of cell shape"/>
    <property type="evidence" value="ECO:0007669"/>
    <property type="project" value="UniProtKB-KW"/>
</dbReference>
<dbReference type="SUPFAM" id="SSF53756">
    <property type="entry name" value="UDP-Glycosyltransferase/glycogen phosphorylase"/>
    <property type="match status" value="1"/>
</dbReference>
<keyword evidence="1 10" id="KW-1003">Cell membrane</keyword>
<feature type="domain" description="Glycosyltransferase family 28 N-terminal" evidence="11">
    <location>
        <begin position="4"/>
        <end position="143"/>
    </location>
</feature>
<dbReference type="GO" id="GO:0050511">
    <property type="term" value="F:undecaprenyldiphospho-muramoylpentapeptide beta-N-acetylglucosaminyltransferase activity"/>
    <property type="evidence" value="ECO:0007669"/>
    <property type="project" value="UniProtKB-UniRule"/>
</dbReference>
<dbReference type="GO" id="GO:0009252">
    <property type="term" value="P:peptidoglycan biosynthetic process"/>
    <property type="evidence" value="ECO:0007669"/>
    <property type="project" value="UniProtKB-UniRule"/>
</dbReference>
<dbReference type="EC" id="2.4.1.227" evidence="10"/>
<dbReference type="Proteomes" id="UP000009223">
    <property type="component" value="Chromosome"/>
</dbReference>
<evidence type="ECO:0000256" key="10">
    <source>
        <dbReference type="HAMAP-Rule" id="MF_00033"/>
    </source>
</evidence>
<dbReference type="Pfam" id="PF04101">
    <property type="entry name" value="Glyco_tran_28_C"/>
    <property type="match status" value="1"/>
</dbReference>
<reference evidence="14" key="1">
    <citation type="submission" date="2009-12" db="EMBL/GenBank/DDBJ databases">
        <title>Complete sequence of Treponema primitia strain ZAS-2.</title>
        <authorList>
            <person name="Tetu S.G."/>
            <person name="Matson E."/>
            <person name="Ren Q."/>
            <person name="Seshadri R."/>
            <person name="Elbourne L."/>
            <person name="Hassan K.A."/>
            <person name="Durkin A."/>
            <person name="Radune D."/>
            <person name="Mohamoud Y."/>
            <person name="Shay R."/>
            <person name="Jin S."/>
            <person name="Zhang X."/>
            <person name="Lucey K."/>
            <person name="Ballor N.R."/>
            <person name="Ottesen E."/>
            <person name="Rosenthal R."/>
            <person name="Allen A."/>
            <person name="Leadbetter J.R."/>
            <person name="Paulsen I.T."/>
        </authorList>
    </citation>
    <scope>NUCLEOTIDE SEQUENCE [LARGE SCALE GENOMIC DNA]</scope>
    <source>
        <strain evidence="14">ATCC BAA-887 / DSM 12427 / ZAS-2</strain>
    </source>
</reference>
<keyword evidence="14" id="KW-1185">Reference proteome</keyword>
<dbReference type="PANTHER" id="PTHR21015:SF27">
    <property type="entry name" value="UDP-N-ACETYLGLUCOSAMINE--N-ACETYLMURAMYL-(PENTAPEPTIDE) PYROPHOSPHORYL-UNDECAPRENOL N-ACETYLGLUCOSAMINE TRANSFERASE"/>
    <property type="match status" value="1"/>
</dbReference>
<dbReference type="EMBL" id="CP001843">
    <property type="protein sequence ID" value="AEF86362.1"/>
    <property type="molecule type" value="Genomic_DNA"/>
</dbReference>
<dbReference type="CDD" id="cd03785">
    <property type="entry name" value="GT28_MurG"/>
    <property type="match status" value="1"/>
</dbReference>
<dbReference type="GO" id="GO:0071555">
    <property type="term" value="P:cell wall organization"/>
    <property type="evidence" value="ECO:0007669"/>
    <property type="project" value="UniProtKB-KW"/>
</dbReference>
<feature type="binding site" evidence="10">
    <location>
        <position position="303"/>
    </location>
    <ligand>
        <name>UDP-N-acetyl-alpha-D-glucosamine</name>
        <dbReference type="ChEBI" id="CHEBI:57705"/>
    </ligand>
</feature>
<dbReference type="UniPathway" id="UPA00219"/>
<comment type="function">
    <text evidence="10">Cell wall formation. Catalyzes the transfer of a GlcNAc subunit on undecaprenyl-pyrophosphoryl-MurNAc-pentapeptide (lipid intermediate I) to form undecaprenyl-pyrophosphoryl-MurNAc-(pentapeptide)GlcNAc (lipid intermediate II).</text>
</comment>
<dbReference type="KEGG" id="tpi:TREPR_2221"/>
<sequence>MVSIAFTGGGTGGHIYPGLAVAAALGKLLPCRIFWIGAAAGMDRSILEDAGLEFFGVPSGKLRRYFSLKNFSDIFKIGLGFLATRAILKREKPALLFSKGGFVSVPPVAAAASLGIPVFTHESDYSPGLATRINARFAERIFIAYQDTAAFFPPAQRSKLVVAGNPVRPGFHNADAEAGRAFLGVGPQERILLVLGGSQGAREINELVWESLPRLTQYYTVVHQIGPKAELPPPGKLNVPAERGIPEGRYLPYAYIREEMSQVLAAAELVLGRSGAGTVWESAVAGKPMVLIPLSGSGTRGDQVENAEFFKKAGAARVIQGGGDSSKIARGTSLQVVSLLAETVASLAEDAEGRNAMAAASRRLGDQDGALIIAQEILSRVKGEE</sequence>
<evidence type="ECO:0000313" key="14">
    <source>
        <dbReference type="Proteomes" id="UP000009223"/>
    </source>
</evidence>
<keyword evidence="2 10" id="KW-0132">Cell division</keyword>
<comment type="subcellular location">
    <subcellularLocation>
        <location evidence="10">Cell inner membrane</location>
        <topology evidence="10">Peripheral membrane protein</topology>
        <orientation evidence="10">Cytoplasmic side</orientation>
    </subcellularLocation>
</comment>
<gene>
    <name evidence="10 13" type="primary">murG</name>
    <name evidence="13" type="ordered locus">TREPR_2221</name>
</gene>
<keyword evidence="9 10" id="KW-0961">Cell wall biogenesis/degradation</keyword>
<dbReference type="InterPro" id="IPR007235">
    <property type="entry name" value="Glyco_trans_28_C"/>
</dbReference>
<feature type="binding site" evidence="10">
    <location>
        <begin position="11"/>
        <end position="13"/>
    </location>
    <ligand>
        <name>UDP-N-acetyl-alpha-D-glucosamine</name>
        <dbReference type="ChEBI" id="CHEBI:57705"/>
    </ligand>
</feature>
<dbReference type="InterPro" id="IPR004276">
    <property type="entry name" value="GlycoTrans_28_N"/>
</dbReference>
<evidence type="ECO:0000256" key="2">
    <source>
        <dbReference type="ARBA" id="ARBA00022618"/>
    </source>
</evidence>
<evidence type="ECO:0000313" key="13">
    <source>
        <dbReference type="EMBL" id="AEF86362.1"/>
    </source>
</evidence>
<dbReference type="NCBIfam" id="TIGR01133">
    <property type="entry name" value="murG"/>
    <property type="match status" value="1"/>
</dbReference>
<reference evidence="13 14" key="2">
    <citation type="journal article" date="2011" name="ISME J.">
        <title>RNA-seq reveals cooperative metabolic interactions between two termite-gut spirochete species in co-culture.</title>
        <authorList>
            <person name="Rosenthal A.Z."/>
            <person name="Matson E.G."/>
            <person name="Eldar A."/>
            <person name="Leadbetter J.R."/>
        </authorList>
    </citation>
    <scope>NUCLEOTIDE SEQUENCE [LARGE SCALE GENOMIC DNA]</scope>
    <source>
        <strain evidence="14">ATCC BAA-887 / DSM 12427 / ZAS-2</strain>
    </source>
</reference>
<dbReference type="Gene3D" id="3.40.50.2000">
    <property type="entry name" value="Glycogen Phosphorylase B"/>
    <property type="match status" value="2"/>
</dbReference>
<feature type="domain" description="Glycosyl transferase family 28 C-terminal" evidence="12">
    <location>
        <begin position="192"/>
        <end position="320"/>
    </location>
</feature>
<dbReference type="GO" id="GO:0005886">
    <property type="term" value="C:plasma membrane"/>
    <property type="evidence" value="ECO:0007669"/>
    <property type="project" value="UniProtKB-SubCell"/>
</dbReference>
<evidence type="ECO:0000256" key="1">
    <source>
        <dbReference type="ARBA" id="ARBA00022475"/>
    </source>
</evidence>
<organism evidence="13 14">
    <name type="scientific">Treponema primitia (strain ATCC BAA-887 / DSM 12427 / ZAS-2)</name>
    <dbReference type="NCBI Taxonomy" id="545694"/>
    <lineage>
        <taxon>Bacteria</taxon>
        <taxon>Pseudomonadati</taxon>
        <taxon>Spirochaetota</taxon>
        <taxon>Spirochaetia</taxon>
        <taxon>Spirochaetales</taxon>
        <taxon>Treponemataceae</taxon>
        <taxon>Treponema</taxon>
    </lineage>
</organism>
<evidence type="ECO:0000256" key="6">
    <source>
        <dbReference type="ARBA" id="ARBA00022984"/>
    </source>
</evidence>
<feature type="binding site" evidence="10">
    <location>
        <position position="168"/>
    </location>
    <ligand>
        <name>UDP-N-acetyl-alpha-D-glucosamine</name>
        <dbReference type="ChEBI" id="CHEBI:57705"/>
    </ligand>
</feature>
<evidence type="ECO:0000256" key="9">
    <source>
        <dbReference type="ARBA" id="ARBA00023316"/>
    </source>
</evidence>
<evidence type="ECO:0000256" key="5">
    <source>
        <dbReference type="ARBA" id="ARBA00022960"/>
    </source>
</evidence>
<keyword evidence="5 10" id="KW-0133">Cell shape</keyword>
<dbReference type="AlphaFoldDB" id="F5YII2"/>
<dbReference type="GO" id="GO:0051991">
    <property type="term" value="F:UDP-N-acetyl-D-glucosamine:N-acetylmuramoyl-L-alanyl-D-glutamyl-meso-2,6-diaminopimelyl-D-alanyl-D-alanine-diphosphoundecaprenol 4-beta-N-acetylglucosaminlytransferase activity"/>
    <property type="evidence" value="ECO:0007669"/>
    <property type="project" value="RHEA"/>
</dbReference>
<dbReference type="eggNOG" id="COG0707">
    <property type="taxonomic scope" value="Bacteria"/>
</dbReference>
<keyword evidence="7 10" id="KW-0472">Membrane</keyword>
<dbReference type="PANTHER" id="PTHR21015">
    <property type="entry name" value="UDP-N-ACETYLGLUCOSAMINE--N-ACETYLMURAMYL-(PENTAPEPTIDE) PYROPHOSPHORYL-UNDECAPRENOL N-ACETYLGLUCOSAMINE TRANSFERASE 1"/>
    <property type="match status" value="1"/>
</dbReference>
<keyword evidence="8 10" id="KW-0131">Cell cycle</keyword>
<dbReference type="HOGENOM" id="CLU_037404_0_0_12"/>
<proteinExistence type="inferred from homology"/>
<comment type="catalytic activity">
    <reaction evidence="10">
        <text>di-trans,octa-cis-undecaprenyl diphospho-N-acetyl-alpha-D-muramoyl-L-alanyl-D-glutamyl-meso-2,6-diaminopimeloyl-D-alanyl-D-alanine + UDP-N-acetyl-alpha-D-glucosamine = di-trans,octa-cis-undecaprenyl diphospho-[N-acetyl-alpha-D-glucosaminyl-(1-&gt;4)]-N-acetyl-alpha-D-muramoyl-L-alanyl-D-glutamyl-meso-2,6-diaminopimeloyl-D-alanyl-D-alanine + UDP + H(+)</text>
        <dbReference type="Rhea" id="RHEA:31227"/>
        <dbReference type="ChEBI" id="CHEBI:15378"/>
        <dbReference type="ChEBI" id="CHEBI:57705"/>
        <dbReference type="ChEBI" id="CHEBI:58223"/>
        <dbReference type="ChEBI" id="CHEBI:61387"/>
        <dbReference type="ChEBI" id="CHEBI:61388"/>
        <dbReference type="EC" id="2.4.1.227"/>
    </reaction>
</comment>
<dbReference type="STRING" id="545694.TREPR_2221"/>
<keyword evidence="4 10" id="KW-0808">Transferase</keyword>
<dbReference type="Pfam" id="PF03033">
    <property type="entry name" value="Glyco_transf_28"/>
    <property type="match status" value="1"/>
</dbReference>
<dbReference type="OrthoDB" id="9808936at2"/>
<evidence type="ECO:0000259" key="11">
    <source>
        <dbReference type="Pfam" id="PF03033"/>
    </source>
</evidence>
<dbReference type="RefSeq" id="WP_015707969.1">
    <property type="nucleotide sequence ID" value="NC_015578.1"/>
</dbReference>
<accession>F5YII2</accession>
<evidence type="ECO:0000256" key="7">
    <source>
        <dbReference type="ARBA" id="ARBA00023136"/>
    </source>
</evidence>
<evidence type="ECO:0000256" key="3">
    <source>
        <dbReference type="ARBA" id="ARBA00022676"/>
    </source>
</evidence>
<dbReference type="GO" id="GO:0005975">
    <property type="term" value="P:carbohydrate metabolic process"/>
    <property type="evidence" value="ECO:0007669"/>
    <property type="project" value="InterPro"/>
</dbReference>
<protein>
    <recommendedName>
        <fullName evidence="10">UDP-N-acetylglucosamine--N-acetylmuramyl-(pentapeptide) pyrophosphoryl-undecaprenol N-acetylglucosamine transferase</fullName>
        <ecNumber evidence="10">2.4.1.227</ecNumber>
    </recommendedName>
    <alternativeName>
        <fullName evidence="10">Undecaprenyl-PP-MurNAc-pentapeptide-UDPGlcNAc GlcNAc transferase</fullName>
    </alternativeName>
</protein>
<comment type="caution">
    <text evidence="10">Lacks conserved residue(s) required for the propagation of feature annotation.</text>
</comment>
<evidence type="ECO:0000259" key="12">
    <source>
        <dbReference type="Pfam" id="PF04101"/>
    </source>
</evidence>
<name>F5YII2_TREPZ</name>
<keyword evidence="6 10" id="KW-0573">Peptidoglycan synthesis</keyword>